<dbReference type="Proteomes" id="UP001212997">
    <property type="component" value="Unassembled WGS sequence"/>
</dbReference>
<dbReference type="InterPro" id="IPR005804">
    <property type="entry name" value="FA_desaturase_dom"/>
</dbReference>
<evidence type="ECO:0000256" key="2">
    <source>
        <dbReference type="SAM" id="Phobius"/>
    </source>
</evidence>
<keyword evidence="2" id="KW-0472">Membrane</keyword>
<dbReference type="PANTHER" id="PTHR32100">
    <property type="entry name" value="OMEGA-6 FATTY ACID DESATURASE, CHLOROPLASTIC"/>
    <property type="match status" value="1"/>
</dbReference>
<keyword evidence="5" id="KW-1185">Reference proteome</keyword>
<dbReference type="GO" id="GO:0006629">
    <property type="term" value="P:lipid metabolic process"/>
    <property type="evidence" value="ECO:0007669"/>
    <property type="project" value="InterPro"/>
</dbReference>
<dbReference type="Pfam" id="PF00487">
    <property type="entry name" value="FA_desaturase"/>
    <property type="match status" value="1"/>
</dbReference>
<sequence length="480" mass="55903">MSADLKQPQKHSSPPLTGNASSWFSDSPEYQDRIQKHNFTPPLISIKDVHAAVPKHLFQRHTLKSLFYVSRHLAFIALFFWYASHIDSITSHFSVHYALSRSARSALVWFLWSVYYFWQSVAFVGMWTLGHECGHDALSPISWVNAVLGVFLHTCMTTPYYAWRITHRRHHKGTNHLDRDETYHPFTRTDLKLPPANLATRMHYKEIIEETPAFTIFKLVVRQFLGFQLYLIHNRKGNPKYPKGTSHYKPSSKFFKPGDRDAIIFSDICIATILSILTFFSYRFGFKTVWRMYWVPWLWAHNWIVMFTYLQHSDPTIPYYRQGQWTFTRGALATVDRPVFGWIGRFFWHGIASDHVAHHFFVSIPFYNLPEVTKAIIPVLGEHYCYDSTPTVYALWRSFTQCTFIEPEGDIVFFKNQQGEALRTYEPSEISSHSAHSDNHDEKASLGDSKESKNSDGDVKSTEEKLKAERGIGYQMDSDE</sequence>
<feature type="domain" description="Fatty acid desaturase" evidence="3">
    <location>
        <begin position="112"/>
        <end position="386"/>
    </location>
</feature>
<feature type="transmembrane region" description="Helical" evidence="2">
    <location>
        <begin position="66"/>
        <end position="85"/>
    </location>
</feature>
<feature type="region of interest" description="Disordered" evidence="1">
    <location>
        <begin position="1"/>
        <end position="21"/>
    </location>
</feature>
<dbReference type="EMBL" id="JANAWD010001267">
    <property type="protein sequence ID" value="KAJ3473752.1"/>
    <property type="molecule type" value="Genomic_DNA"/>
</dbReference>
<dbReference type="CDD" id="cd03507">
    <property type="entry name" value="Delta12-FADS-like"/>
    <property type="match status" value="1"/>
</dbReference>
<protein>
    <recommendedName>
        <fullName evidence="3">Fatty acid desaturase domain-containing protein</fullName>
    </recommendedName>
</protein>
<feature type="compositionally biased region" description="Polar residues" evidence="1">
    <location>
        <begin position="10"/>
        <end position="21"/>
    </location>
</feature>
<evidence type="ECO:0000259" key="3">
    <source>
        <dbReference type="Pfam" id="PF00487"/>
    </source>
</evidence>
<evidence type="ECO:0000256" key="1">
    <source>
        <dbReference type="SAM" id="MobiDB-lite"/>
    </source>
</evidence>
<feature type="transmembrane region" description="Helical" evidence="2">
    <location>
        <begin position="141"/>
        <end position="163"/>
    </location>
</feature>
<feature type="compositionally biased region" description="Basic and acidic residues" evidence="1">
    <location>
        <begin position="435"/>
        <end position="470"/>
    </location>
</feature>
<keyword evidence="2" id="KW-1133">Transmembrane helix</keyword>
<dbReference type="AlphaFoldDB" id="A0AAD5UP22"/>
<accession>A0AAD5UP22</accession>
<comment type="caution">
    <text evidence="4">The sequence shown here is derived from an EMBL/GenBank/DDBJ whole genome shotgun (WGS) entry which is preliminary data.</text>
</comment>
<evidence type="ECO:0000313" key="4">
    <source>
        <dbReference type="EMBL" id="KAJ3473752.1"/>
    </source>
</evidence>
<name>A0AAD5UP22_9APHY</name>
<feature type="transmembrane region" description="Helical" evidence="2">
    <location>
        <begin position="106"/>
        <end position="129"/>
    </location>
</feature>
<reference evidence="4" key="1">
    <citation type="submission" date="2022-07" db="EMBL/GenBank/DDBJ databases">
        <title>Genome Sequence of Physisporinus lineatus.</title>
        <authorList>
            <person name="Buettner E."/>
        </authorList>
    </citation>
    <scope>NUCLEOTIDE SEQUENCE</scope>
    <source>
        <strain evidence="4">VT162</strain>
    </source>
</reference>
<feature type="region of interest" description="Disordered" evidence="1">
    <location>
        <begin position="425"/>
        <end position="480"/>
    </location>
</feature>
<organism evidence="4 5">
    <name type="scientific">Meripilus lineatus</name>
    <dbReference type="NCBI Taxonomy" id="2056292"/>
    <lineage>
        <taxon>Eukaryota</taxon>
        <taxon>Fungi</taxon>
        <taxon>Dikarya</taxon>
        <taxon>Basidiomycota</taxon>
        <taxon>Agaricomycotina</taxon>
        <taxon>Agaricomycetes</taxon>
        <taxon>Polyporales</taxon>
        <taxon>Meripilaceae</taxon>
        <taxon>Meripilus</taxon>
    </lineage>
</organism>
<keyword evidence="2" id="KW-0812">Transmembrane</keyword>
<feature type="transmembrane region" description="Helical" evidence="2">
    <location>
        <begin position="262"/>
        <end position="282"/>
    </location>
</feature>
<dbReference type="GO" id="GO:0016491">
    <property type="term" value="F:oxidoreductase activity"/>
    <property type="evidence" value="ECO:0007669"/>
    <property type="project" value="InterPro"/>
</dbReference>
<gene>
    <name evidence="4" type="ORF">NLI96_g12841</name>
</gene>
<evidence type="ECO:0000313" key="5">
    <source>
        <dbReference type="Proteomes" id="UP001212997"/>
    </source>
</evidence>
<dbReference type="InterPro" id="IPR012171">
    <property type="entry name" value="Fatty_acid_desaturase"/>
</dbReference>
<proteinExistence type="predicted"/>